<dbReference type="OrthoDB" id="2121326at2759"/>
<evidence type="ECO:0000313" key="3">
    <source>
        <dbReference type="Proteomes" id="UP000001294"/>
    </source>
</evidence>
<sequence length="148" mass="16209">MSESSRPKTPFISGGHMLETPPLSARIIRWIDRIYLFFGLYFVTLFSRCCLHSSTPTPPPTNLHSTSPHPETKPGPGPVGVVAQTEEITTAVVAVAVVVESRMMEVDLAEGESAGLVISRIRRYIRGDVVSDGLPSLIRRSAFIFQSL</sequence>
<dbReference type="HOGENOM" id="CLU_1759434_0_0_1"/>
<dbReference type="AlphaFoldDB" id="B6QSZ1"/>
<dbReference type="VEuPathDB" id="FungiDB:PMAA_003420"/>
<protein>
    <submittedName>
        <fullName evidence="2">Uncharacterized protein</fullName>
    </submittedName>
</protein>
<dbReference type="STRING" id="441960.B6QSZ1"/>
<reference evidence="3" key="1">
    <citation type="journal article" date="2015" name="Genome Announc.">
        <title>Genome sequence of the AIDS-associated pathogen Penicillium marneffei (ATCC18224) and its near taxonomic relative Talaromyces stipitatus (ATCC10500).</title>
        <authorList>
            <person name="Nierman W.C."/>
            <person name="Fedorova-Abrams N.D."/>
            <person name="Andrianopoulos A."/>
        </authorList>
    </citation>
    <scope>NUCLEOTIDE SEQUENCE [LARGE SCALE GENOMIC DNA]</scope>
    <source>
        <strain evidence="3">ATCC 18224 / CBS 334.59 / QM 7333</strain>
    </source>
</reference>
<evidence type="ECO:0000313" key="2">
    <source>
        <dbReference type="EMBL" id="EEA19554.1"/>
    </source>
</evidence>
<name>B6QSZ1_TALMQ</name>
<gene>
    <name evidence="2" type="ORF">PMAA_003420</name>
</gene>
<proteinExistence type="predicted"/>
<accession>B6QSZ1</accession>
<dbReference type="EMBL" id="DS995905">
    <property type="protein sequence ID" value="EEA19554.1"/>
    <property type="molecule type" value="Genomic_DNA"/>
</dbReference>
<feature type="region of interest" description="Disordered" evidence="1">
    <location>
        <begin position="56"/>
        <end position="79"/>
    </location>
</feature>
<keyword evidence="3" id="KW-1185">Reference proteome</keyword>
<evidence type="ECO:0000256" key="1">
    <source>
        <dbReference type="SAM" id="MobiDB-lite"/>
    </source>
</evidence>
<dbReference type="Proteomes" id="UP000001294">
    <property type="component" value="Unassembled WGS sequence"/>
</dbReference>
<organism evidence="2 3">
    <name type="scientific">Talaromyces marneffei (strain ATCC 18224 / CBS 334.59 / QM 7333)</name>
    <name type="common">Penicillium marneffei</name>
    <dbReference type="NCBI Taxonomy" id="441960"/>
    <lineage>
        <taxon>Eukaryota</taxon>
        <taxon>Fungi</taxon>
        <taxon>Dikarya</taxon>
        <taxon>Ascomycota</taxon>
        <taxon>Pezizomycotina</taxon>
        <taxon>Eurotiomycetes</taxon>
        <taxon>Eurotiomycetidae</taxon>
        <taxon>Eurotiales</taxon>
        <taxon>Trichocomaceae</taxon>
        <taxon>Talaromyces</taxon>
        <taxon>Talaromyces sect. Talaromyces</taxon>
    </lineage>
</organism>